<gene>
    <name evidence="3" type="ORF">DAY19_12905</name>
</gene>
<accession>A0ABY0IE25</accession>
<comment type="caution">
    <text evidence="3">The sequence shown here is derived from an EMBL/GenBank/DDBJ whole genome shotgun (WGS) entry which is preliminary data.</text>
</comment>
<feature type="domain" description="MoaB/Mog" evidence="2">
    <location>
        <begin position="9"/>
        <end position="176"/>
    </location>
</feature>
<dbReference type="InterPro" id="IPR008135">
    <property type="entry name" value="Competence-induced_CinA"/>
</dbReference>
<dbReference type="InterPro" id="IPR036653">
    <property type="entry name" value="CinA-like_C"/>
</dbReference>
<dbReference type="Pfam" id="PF00994">
    <property type="entry name" value="MoCF_biosynth"/>
    <property type="match status" value="1"/>
</dbReference>
<dbReference type="Gene3D" id="3.90.950.20">
    <property type="entry name" value="CinA-like"/>
    <property type="match status" value="1"/>
</dbReference>
<dbReference type="HAMAP" id="MF_00226_B">
    <property type="entry name" value="CinA_B"/>
    <property type="match status" value="1"/>
</dbReference>
<dbReference type="InterPro" id="IPR050101">
    <property type="entry name" value="CinA"/>
</dbReference>
<proteinExistence type="inferred from homology"/>
<dbReference type="SMART" id="SM00852">
    <property type="entry name" value="MoCF_biosynth"/>
    <property type="match status" value="1"/>
</dbReference>
<dbReference type="PANTHER" id="PTHR13939">
    <property type="entry name" value="NICOTINAMIDE-NUCLEOTIDE AMIDOHYDROLASE PNCC"/>
    <property type="match status" value="1"/>
</dbReference>
<dbReference type="Gene3D" id="3.40.980.10">
    <property type="entry name" value="MoaB/Mog-like domain"/>
    <property type="match status" value="1"/>
</dbReference>
<dbReference type="NCBIfam" id="TIGR00199">
    <property type="entry name" value="PncC_domain"/>
    <property type="match status" value="1"/>
</dbReference>
<evidence type="ECO:0000259" key="2">
    <source>
        <dbReference type="SMART" id="SM00852"/>
    </source>
</evidence>
<evidence type="ECO:0000256" key="1">
    <source>
        <dbReference type="HAMAP-Rule" id="MF_00226"/>
    </source>
</evidence>
<evidence type="ECO:0000313" key="3">
    <source>
        <dbReference type="EMBL" id="RZF20877.1"/>
    </source>
</evidence>
<dbReference type="PANTHER" id="PTHR13939:SF0">
    <property type="entry name" value="NMN AMIDOHYDROLASE-LIKE PROTEIN YFAY"/>
    <property type="match status" value="1"/>
</dbReference>
<dbReference type="EMBL" id="QDKL01000003">
    <property type="protein sequence ID" value="RZF20877.1"/>
    <property type="molecule type" value="Genomic_DNA"/>
</dbReference>
<dbReference type="InterPro" id="IPR001453">
    <property type="entry name" value="MoaB/Mog_dom"/>
</dbReference>
<protein>
    <recommendedName>
        <fullName evidence="1">CinA-like protein</fullName>
    </recommendedName>
</protein>
<dbReference type="InterPro" id="IPR008136">
    <property type="entry name" value="CinA_C"/>
</dbReference>
<dbReference type="PIRSF" id="PIRSF006728">
    <property type="entry name" value="CinA"/>
    <property type="match status" value="1"/>
</dbReference>
<dbReference type="Proteomes" id="UP000443582">
    <property type="component" value="Unassembled WGS sequence"/>
</dbReference>
<dbReference type="CDD" id="cd00885">
    <property type="entry name" value="cinA"/>
    <property type="match status" value="1"/>
</dbReference>
<sequence length="417" mass="45482">MVKISLRVSMIIIGDELLNAKINDLNLQILAKEIAPLGFSFKKCTVLGDKFDQVTDEIQKQSKENDILIITGGLGPTKDDLTKSIIANALGVSLVENELAREYAIKQYANFGREWSKENSHYHMMPEGSLPLYNPAGMAPGIHAKIDKCEVFCTPGVPRECQAMVRETIVPMLKDRAQSGHELFICRTHSIPEETIFFKLCPNLWETLEEFGKVSSLPIISGVDITVDLRPEHQNDESRQRLKVILEETPLKDNIWTYGPRNIEEVIVHEASAKGLTIGFAESCTGGLASSTITDVSGSSAVFLGSVVSYANSIKESIIHVKEETLKENGAVSIETASEMANGARKSLGADIVISYTGIAGPGGATPGKPVGTVCIGVATKNGVSASRYEFRGDRKRLKNKFCQQGLIDLLNEIRSS</sequence>
<organism evidence="3 4">
    <name type="scientific">Halobacteriovorax vibrionivorans</name>
    <dbReference type="NCBI Taxonomy" id="2152716"/>
    <lineage>
        <taxon>Bacteria</taxon>
        <taxon>Pseudomonadati</taxon>
        <taxon>Bdellovibrionota</taxon>
        <taxon>Bacteriovoracia</taxon>
        <taxon>Bacteriovoracales</taxon>
        <taxon>Halobacteriovoraceae</taxon>
        <taxon>Halobacteriovorax</taxon>
    </lineage>
</organism>
<evidence type="ECO:0000313" key="4">
    <source>
        <dbReference type="Proteomes" id="UP000443582"/>
    </source>
</evidence>
<dbReference type="InterPro" id="IPR036425">
    <property type="entry name" value="MoaB/Mog-like_dom_sf"/>
</dbReference>
<dbReference type="SUPFAM" id="SSF142433">
    <property type="entry name" value="CinA-like"/>
    <property type="match status" value="1"/>
</dbReference>
<comment type="similarity">
    <text evidence="1">Belongs to the CinA family.</text>
</comment>
<name>A0ABY0IE25_9BACT</name>
<dbReference type="SUPFAM" id="SSF53218">
    <property type="entry name" value="Molybdenum cofactor biosynthesis proteins"/>
    <property type="match status" value="1"/>
</dbReference>
<dbReference type="NCBIfam" id="TIGR00200">
    <property type="entry name" value="cinA_nterm"/>
    <property type="match status" value="1"/>
</dbReference>
<keyword evidence="4" id="KW-1185">Reference proteome</keyword>
<dbReference type="Pfam" id="PF02464">
    <property type="entry name" value="CinA"/>
    <property type="match status" value="1"/>
</dbReference>
<reference evidence="4" key="1">
    <citation type="journal article" date="2019" name="Int. J. Syst. Evol. Microbiol.">
        <title>Halobacteriovorax valvorus sp. nov., a novel prokaryotic predator isolated from coastal seawater of China.</title>
        <authorList>
            <person name="Chen M.-X."/>
        </authorList>
    </citation>
    <scope>NUCLEOTIDE SEQUENCE [LARGE SCALE GENOMIC DNA]</scope>
    <source>
        <strain evidence="4">BL9</strain>
    </source>
</reference>